<dbReference type="EMBL" id="MEWZ01000002">
    <property type="protein sequence ID" value="OGC87676.1"/>
    <property type="molecule type" value="Genomic_DNA"/>
</dbReference>
<dbReference type="Pfam" id="PF09136">
    <property type="entry name" value="Glucodextran_B"/>
    <property type="match status" value="1"/>
</dbReference>
<name>A0A1F4Y1L4_9BACT</name>
<sequence>MKKVFFLLAAATIVLYGLFEARKLLEGPDITFESPLDGSATSTVAVTVVGTAQNISFLTINDAPSYTDERGKFVYRFSPPAGYTVVTVAAVDRFGRRASKSITFNVVTYCIENYGV</sequence>
<dbReference type="Proteomes" id="UP000178585">
    <property type="component" value="Unassembled WGS sequence"/>
</dbReference>
<accession>A0A1F4Y1L4</accession>
<protein>
    <recommendedName>
        <fullName evidence="3">Carboxypeptidase regulatory-like domain-containing protein</fullName>
    </recommendedName>
</protein>
<proteinExistence type="predicted"/>
<evidence type="ECO:0000313" key="1">
    <source>
        <dbReference type="EMBL" id="OGC87676.1"/>
    </source>
</evidence>
<dbReference type="InterPro" id="IPR013783">
    <property type="entry name" value="Ig-like_fold"/>
</dbReference>
<dbReference type="AlphaFoldDB" id="A0A1F4Y1L4"/>
<dbReference type="STRING" id="1797245.A2949_02135"/>
<gene>
    <name evidence="1" type="ORF">A2949_02135</name>
</gene>
<organism evidence="1 2">
    <name type="scientific">Candidatus Adlerbacteria bacterium RIFCSPLOWO2_01_FULL_54_21b</name>
    <dbReference type="NCBI Taxonomy" id="1797245"/>
    <lineage>
        <taxon>Bacteria</taxon>
        <taxon>Candidatus Adleribacteriota</taxon>
    </lineage>
</organism>
<reference evidence="1 2" key="1">
    <citation type="journal article" date="2016" name="Nat. Commun.">
        <title>Thousands of microbial genomes shed light on interconnected biogeochemical processes in an aquifer system.</title>
        <authorList>
            <person name="Anantharaman K."/>
            <person name="Brown C.T."/>
            <person name="Hug L.A."/>
            <person name="Sharon I."/>
            <person name="Castelle C.J."/>
            <person name="Probst A.J."/>
            <person name="Thomas B.C."/>
            <person name="Singh A."/>
            <person name="Wilkins M.J."/>
            <person name="Karaoz U."/>
            <person name="Brodie E.L."/>
            <person name="Williams K.H."/>
            <person name="Hubbard S.S."/>
            <person name="Banfield J.F."/>
        </authorList>
    </citation>
    <scope>NUCLEOTIDE SEQUENCE [LARGE SCALE GENOMIC DNA]</scope>
</reference>
<evidence type="ECO:0000313" key="2">
    <source>
        <dbReference type="Proteomes" id="UP000178585"/>
    </source>
</evidence>
<comment type="caution">
    <text evidence="1">The sequence shown here is derived from an EMBL/GenBank/DDBJ whole genome shotgun (WGS) entry which is preliminary data.</text>
</comment>
<dbReference type="Gene3D" id="2.60.40.10">
    <property type="entry name" value="Immunoglobulins"/>
    <property type="match status" value="1"/>
</dbReference>
<evidence type="ECO:0008006" key="3">
    <source>
        <dbReference type="Google" id="ProtNLM"/>
    </source>
</evidence>